<keyword evidence="4" id="KW-0574">Periplasm</keyword>
<name>A0A074JHN8_9RHOB</name>
<keyword evidence="7" id="KW-1185">Reference proteome</keyword>
<dbReference type="OrthoDB" id="6776301at2"/>
<evidence type="ECO:0000313" key="7">
    <source>
        <dbReference type="Proteomes" id="UP000027432"/>
    </source>
</evidence>
<dbReference type="PANTHER" id="PTHR30222:SF2">
    <property type="entry name" value="ABC TRANSPORTER SUBSTRATE-BINDING PROTEIN"/>
    <property type="match status" value="1"/>
</dbReference>
<comment type="subcellular location">
    <subcellularLocation>
        <location evidence="1">Periplasm</location>
    </subcellularLocation>
</comment>
<feature type="chain" id="PRO_5001694874" description="ABC transporter substrate-binding protein" evidence="5">
    <location>
        <begin position="24"/>
        <end position="348"/>
    </location>
</feature>
<dbReference type="PRINTS" id="PR00909">
    <property type="entry name" value="SPERMDNBNDNG"/>
</dbReference>
<dbReference type="AlphaFoldDB" id="A0A074JHN8"/>
<keyword evidence="2" id="KW-0813">Transport</keyword>
<proteinExistence type="predicted"/>
<dbReference type="InterPro" id="IPR006059">
    <property type="entry name" value="SBP"/>
</dbReference>
<evidence type="ECO:0000256" key="1">
    <source>
        <dbReference type="ARBA" id="ARBA00004418"/>
    </source>
</evidence>
<sequence length="348" mass="38427">MTIKKTMLGTLGLLSLTASPVLAEGTINVLTWEGYADPSFISKFEETSGCQVNATYVGSNDDFAPKLMAGGGVYDLITPSIDTTKLMIDLDFVEPLDTTKIEGWNDIYPKFLALDGIQKDGAYYGMPYVWGAIAFMYRDDAFETPPTSIADLWREDLKGKISLWDDKSAIYVAARKNGDMNIYSLTDEQIAAAQKSLVEQKPLIRKYWATAGELVDLYKAGEVVISNTWAGYQSSLLADEGIKVTEFIPTEGAEGWMDSWMIVKGSPNQECAYKFLNMQLSEQGQCGVANVNGYSVANAAAAKSCMSPEQFKTLHQDDPDYLDSLLIWQPLGDRFEAYTNAWNAVKAQ</sequence>
<dbReference type="PANTHER" id="PTHR30222">
    <property type="entry name" value="SPERMIDINE/PUTRESCINE-BINDING PERIPLASMIC PROTEIN"/>
    <property type="match status" value="1"/>
</dbReference>
<dbReference type="Proteomes" id="UP000027432">
    <property type="component" value="Unassembled WGS sequence"/>
</dbReference>
<dbReference type="GO" id="GO:0042597">
    <property type="term" value="C:periplasmic space"/>
    <property type="evidence" value="ECO:0007669"/>
    <property type="project" value="UniProtKB-SubCell"/>
</dbReference>
<dbReference type="InterPro" id="IPR001188">
    <property type="entry name" value="Sperm_putr-bd"/>
</dbReference>
<comment type="caution">
    <text evidence="6">The sequence shown here is derived from an EMBL/GenBank/DDBJ whole genome shotgun (WGS) entry which is preliminary data.</text>
</comment>
<reference evidence="6 7" key="1">
    <citation type="submission" date="2013-07" db="EMBL/GenBank/DDBJ databases">
        <title>Thioclava pacifica DSM 10166 Genome Sequencing.</title>
        <authorList>
            <person name="Lai Q."/>
            <person name="Shao Z."/>
        </authorList>
    </citation>
    <scope>NUCLEOTIDE SEQUENCE [LARGE SCALE GENOMIC DNA]</scope>
    <source>
        <strain evidence="6 7">DSM 10166</strain>
    </source>
</reference>
<dbReference type="RefSeq" id="WP_038073651.1">
    <property type="nucleotide sequence ID" value="NZ_AUND01000002.1"/>
</dbReference>
<dbReference type="GO" id="GO:0015846">
    <property type="term" value="P:polyamine transport"/>
    <property type="evidence" value="ECO:0007669"/>
    <property type="project" value="InterPro"/>
</dbReference>
<evidence type="ECO:0000256" key="3">
    <source>
        <dbReference type="ARBA" id="ARBA00022729"/>
    </source>
</evidence>
<dbReference type="STRING" id="1353537.TP2_15450"/>
<dbReference type="Gene3D" id="3.40.190.10">
    <property type="entry name" value="Periplasmic binding protein-like II"/>
    <property type="match status" value="2"/>
</dbReference>
<evidence type="ECO:0000256" key="4">
    <source>
        <dbReference type="ARBA" id="ARBA00022764"/>
    </source>
</evidence>
<evidence type="ECO:0000256" key="2">
    <source>
        <dbReference type="ARBA" id="ARBA00022448"/>
    </source>
</evidence>
<keyword evidence="3 5" id="KW-0732">Signal</keyword>
<organism evidence="6 7">
    <name type="scientific">Thioclava pacifica DSM 10166</name>
    <dbReference type="NCBI Taxonomy" id="1353537"/>
    <lineage>
        <taxon>Bacteria</taxon>
        <taxon>Pseudomonadati</taxon>
        <taxon>Pseudomonadota</taxon>
        <taxon>Alphaproteobacteria</taxon>
        <taxon>Rhodobacterales</taxon>
        <taxon>Paracoccaceae</taxon>
        <taxon>Thioclava</taxon>
    </lineage>
</organism>
<dbReference type="CDD" id="cd13588">
    <property type="entry name" value="PBP2_polyamine_1"/>
    <property type="match status" value="1"/>
</dbReference>
<evidence type="ECO:0000256" key="5">
    <source>
        <dbReference type="SAM" id="SignalP"/>
    </source>
</evidence>
<dbReference type="EMBL" id="AUND01000002">
    <property type="protein sequence ID" value="KEO55435.1"/>
    <property type="molecule type" value="Genomic_DNA"/>
</dbReference>
<dbReference type="eggNOG" id="COG0687">
    <property type="taxonomic scope" value="Bacteria"/>
</dbReference>
<accession>A0A074JHN8</accession>
<protein>
    <recommendedName>
        <fullName evidence="8">ABC transporter substrate-binding protein</fullName>
    </recommendedName>
</protein>
<dbReference type="GO" id="GO:0019808">
    <property type="term" value="F:polyamine binding"/>
    <property type="evidence" value="ECO:0007669"/>
    <property type="project" value="InterPro"/>
</dbReference>
<dbReference type="Pfam" id="PF13416">
    <property type="entry name" value="SBP_bac_8"/>
    <property type="match status" value="1"/>
</dbReference>
<evidence type="ECO:0008006" key="8">
    <source>
        <dbReference type="Google" id="ProtNLM"/>
    </source>
</evidence>
<dbReference type="SUPFAM" id="SSF53850">
    <property type="entry name" value="Periplasmic binding protein-like II"/>
    <property type="match status" value="1"/>
</dbReference>
<gene>
    <name evidence="6" type="ORF">TP2_15450</name>
</gene>
<evidence type="ECO:0000313" key="6">
    <source>
        <dbReference type="EMBL" id="KEO55435.1"/>
    </source>
</evidence>
<feature type="signal peptide" evidence="5">
    <location>
        <begin position="1"/>
        <end position="23"/>
    </location>
</feature>